<dbReference type="AlphaFoldDB" id="A0A090VQ23"/>
<dbReference type="Proteomes" id="UP000030184">
    <property type="component" value="Unassembled WGS sequence"/>
</dbReference>
<sequence>MKLESSRSCSQATLKTNGVFLFVLEEVSGIYYLFILKI</sequence>
<keyword evidence="1" id="KW-0472">Membrane</keyword>
<proteinExistence type="predicted"/>
<dbReference type="Proteomes" id="UP000029641">
    <property type="component" value="Unassembled WGS sequence"/>
</dbReference>
<protein>
    <submittedName>
        <fullName evidence="2">Uncharacterized protein</fullName>
    </submittedName>
</protein>
<organism evidence="2 4">
    <name type="scientific">Jejuia pallidilutea</name>
    <dbReference type="NCBI Taxonomy" id="504487"/>
    <lineage>
        <taxon>Bacteria</taxon>
        <taxon>Pseudomonadati</taxon>
        <taxon>Bacteroidota</taxon>
        <taxon>Flavobacteriia</taxon>
        <taxon>Flavobacteriales</taxon>
        <taxon>Flavobacteriaceae</taxon>
        <taxon>Jejuia</taxon>
    </lineage>
</organism>
<evidence type="ECO:0000313" key="2">
    <source>
        <dbReference type="EMBL" id="GAL65419.1"/>
    </source>
</evidence>
<keyword evidence="1" id="KW-1133">Transmembrane helix</keyword>
<reference evidence="5" key="1">
    <citation type="journal article" date="2014" name="Genome Announc.">
        <title>Draft Genome Sequence of Marine Flavobacterium Jejuia pallidilutea Strain 11shimoA1 and Pigmentation Mutants.</title>
        <authorList>
            <person name="Takatani N."/>
            <person name="Nakanishi M."/>
            <person name="Meirelles P."/>
            <person name="Mino S."/>
            <person name="Suda W."/>
            <person name="Oshima K."/>
            <person name="Hattori M."/>
            <person name="Ohkuma M."/>
            <person name="Hosokawa M."/>
            <person name="Miyashita K."/>
            <person name="Thompson F.L."/>
            <person name="Niwa A."/>
            <person name="Sawabe T."/>
            <person name="Sawabe T."/>
        </authorList>
    </citation>
    <scope>NUCLEOTIDE SEQUENCE [LARGE SCALE GENOMIC DNA]</scope>
    <source>
        <strain evidence="5">JCM 19538</strain>
    </source>
</reference>
<keyword evidence="5" id="KW-1185">Reference proteome</keyword>
<evidence type="ECO:0000313" key="5">
    <source>
        <dbReference type="Proteomes" id="UP000030184"/>
    </source>
</evidence>
<dbReference type="EMBL" id="BBNY01000005">
    <property type="protein sequence ID" value="GAL89021.1"/>
    <property type="molecule type" value="Genomic_DNA"/>
</dbReference>
<evidence type="ECO:0000313" key="4">
    <source>
        <dbReference type="Proteomes" id="UP000029641"/>
    </source>
</evidence>
<keyword evidence="1" id="KW-0812">Transmembrane</keyword>
<accession>A0A090VQ23</accession>
<gene>
    <name evidence="2" type="ORF">JCM19301_3879</name>
    <name evidence="3" type="ORF">JCM19538_2010</name>
</gene>
<name>A0A090VQ23_9FLAO</name>
<evidence type="ECO:0000313" key="3">
    <source>
        <dbReference type="EMBL" id="GAL89021.1"/>
    </source>
</evidence>
<feature type="transmembrane region" description="Helical" evidence="1">
    <location>
        <begin position="12"/>
        <end position="34"/>
    </location>
</feature>
<comment type="caution">
    <text evidence="2">The sequence shown here is derived from an EMBL/GenBank/DDBJ whole genome shotgun (WGS) entry which is preliminary data.</text>
</comment>
<dbReference type="EMBL" id="BBNR01000001">
    <property type="protein sequence ID" value="GAL65419.1"/>
    <property type="molecule type" value="Genomic_DNA"/>
</dbReference>
<evidence type="ECO:0000256" key="1">
    <source>
        <dbReference type="SAM" id="Phobius"/>
    </source>
</evidence>